<evidence type="ECO:0000313" key="10">
    <source>
        <dbReference type="EMBL" id="TRD19034.1"/>
    </source>
</evidence>
<dbReference type="NCBIfam" id="TIGR01844">
    <property type="entry name" value="type_I_sec_TolC"/>
    <property type="match status" value="1"/>
</dbReference>
<evidence type="ECO:0000256" key="7">
    <source>
        <dbReference type="ARBA" id="ARBA00023237"/>
    </source>
</evidence>
<feature type="signal peptide" evidence="9">
    <location>
        <begin position="1"/>
        <end position="25"/>
    </location>
</feature>
<sequence>MTLRRFAILGATALTLSVSSGVARAETIADALVLAYRHSGLLEKNRAVLRAADEGVAQAISTLRPVIDYAVSAQRTWVFPNDESALRGPAGNVIIPKIENESFDSASAEITASLLLYDGGASQLAIDAAKETVLATRHALVQVEQQVLLSAASAYLDVREAIAFVNLRETSLNLTREQLRASRQRFEVGENTRTDVALAEADEAAARSQLAASRGDLEIAISRYVEAVGKKPGTLQPARKQQPATASSLEAAQKVARQTHPRILADMREITIGELNVLRAEAAIRPTVRLQGRLAMDEDYQETADIGIRMSGPLYRGGQITSAYRQAVARRDEARGDLHVTTDNVLQVASQAWAQREVAQARIRAGQLEVRAAQVAYDGISEELQLGARTTLDLLDARQDLESAKANLISAQIGEVRASYGLLFSMGLLTVKQLGLGVTTYDPAAYYNAVKDAPGRKVSPQGEKLDSLLKSLVR</sequence>
<feature type="region of interest" description="Disordered" evidence="8">
    <location>
        <begin position="232"/>
        <end position="253"/>
    </location>
</feature>
<dbReference type="GO" id="GO:0009279">
    <property type="term" value="C:cell outer membrane"/>
    <property type="evidence" value="ECO:0007669"/>
    <property type="project" value="UniProtKB-SubCell"/>
</dbReference>
<organism evidence="10 11">
    <name type="scientific">Palleronia caenipelagi</name>
    <dbReference type="NCBI Taxonomy" id="2489174"/>
    <lineage>
        <taxon>Bacteria</taxon>
        <taxon>Pseudomonadati</taxon>
        <taxon>Pseudomonadota</taxon>
        <taxon>Alphaproteobacteria</taxon>
        <taxon>Rhodobacterales</taxon>
        <taxon>Roseobacteraceae</taxon>
        <taxon>Palleronia</taxon>
    </lineage>
</organism>
<dbReference type="Pfam" id="PF02321">
    <property type="entry name" value="OEP"/>
    <property type="match status" value="2"/>
</dbReference>
<reference evidence="10 11" key="1">
    <citation type="submission" date="2019-06" db="EMBL/GenBank/DDBJ databases">
        <title>Paenimaribius caenipelagi gen. nov., sp. nov., isolated from a tidal flat.</title>
        <authorList>
            <person name="Yoon J.-H."/>
        </authorList>
    </citation>
    <scope>NUCLEOTIDE SEQUENCE [LARGE SCALE GENOMIC DNA]</scope>
    <source>
        <strain evidence="10 11">JBTF-M29</strain>
    </source>
</reference>
<keyword evidence="3" id="KW-0813">Transport</keyword>
<keyword evidence="11" id="KW-1185">Reference proteome</keyword>
<dbReference type="EMBL" id="VFSV01000017">
    <property type="protein sequence ID" value="TRD19034.1"/>
    <property type="molecule type" value="Genomic_DNA"/>
</dbReference>
<evidence type="ECO:0000313" key="11">
    <source>
        <dbReference type="Proteomes" id="UP000318590"/>
    </source>
</evidence>
<dbReference type="Proteomes" id="UP000318590">
    <property type="component" value="Unassembled WGS sequence"/>
</dbReference>
<dbReference type="InterPro" id="IPR010130">
    <property type="entry name" value="T1SS_OMP_TolC"/>
</dbReference>
<dbReference type="RefSeq" id="WP_142834878.1">
    <property type="nucleotide sequence ID" value="NZ_VFSV01000017.1"/>
</dbReference>
<comment type="caution">
    <text evidence="10">The sequence shown here is derived from an EMBL/GenBank/DDBJ whole genome shotgun (WGS) entry which is preliminary data.</text>
</comment>
<evidence type="ECO:0000256" key="8">
    <source>
        <dbReference type="SAM" id="MobiDB-lite"/>
    </source>
</evidence>
<keyword evidence="5" id="KW-0812">Transmembrane</keyword>
<dbReference type="SUPFAM" id="SSF56954">
    <property type="entry name" value="Outer membrane efflux proteins (OEP)"/>
    <property type="match status" value="1"/>
</dbReference>
<keyword evidence="4" id="KW-1134">Transmembrane beta strand</keyword>
<evidence type="ECO:0000256" key="1">
    <source>
        <dbReference type="ARBA" id="ARBA00004442"/>
    </source>
</evidence>
<evidence type="ECO:0000256" key="5">
    <source>
        <dbReference type="ARBA" id="ARBA00022692"/>
    </source>
</evidence>
<dbReference type="OrthoDB" id="9789368at2"/>
<dbReference type="GO" id="GO:1990281">
    <property type="term" value="C:efflux pump complex"/>
    <property type="evidence" value="ECO:0007669"/>
    <property type="project" value="TreeGrafter"/>
</dbReference>
<dbReference type="PANTHER" id="PTHR30026">
    <property type="entry name" value="OUTER MEMBRANE PROTEIN TOLC"/>
    <property type="match status" value="1"/>
</dbReference>
<proteinExistence type="inferred from homology"/>
<keyword evidence="6" id="KW-0472">Membrane</keyword>
<comment type="similarity">
    <text evidence="2">Belongs to the outer membrane factor (OMF) (TC 1.B.17) family.</text>
</comment>
<name>A0A547PY37_9RHOB</name>
<dbReference type="AlphaFoldDB" id="A0A547PY37"/>
<protein>
    <submittedName>
        <fullName evidence="10">TolC family outer membrane protein</fullName>
    </submittedName>
</protein>
<accession>A0A547PY37</accession>
<keyword evidence="9" id="KW-0732">Signal</keyword>
<dbReference type="PANTHER" id="PTHR30026:SF22">
    <property type="entry name" value="OUTER MEMBRANE EFFLUX PROTEIN"/>
    <property type="match status" value="1"/>
</dbReference>
<dbReference type="GO" id="GO:0015562">
    <property type="term" value="F:efflux transmembrane transporter activity"/>
    <property type="evidence" value="ECO:0007669"/>
    <property type="project" value="InterPro"/>
</dbReference>
<keyword evidence="7" id="KW-0998">Cell outer membrane</keyword>
<feature type="chain" id="PRO_5022090424" evidence="9">
    <location>
        <begin position="26"/>
        <end position="474"/>
    </location>
</feature>
<evidence type="ECO:0000256" key="9">
    <source>
        <dbReference type="SAM" id="SignalP"/>
    </source>
</evidence>
<dbReference type="GO" id="GO:0015288">
    <property type="term" value="F:porin activity"/>
    <property type="evidence" value="ECO:0007669"/>
    <property type="project" value="TreeGrafter"/>
</dbReference>
<gene>
    <name evidence="10" type="ORF">FEV53_11120</name>
</gene>
<evidence type="ECO:0000256" key="6">
    <source>
        <dbReference type="ARBA" id="ARBA00023136"/>
    </source>
</evidence>
<dbReference type="InterPro" id="IPR003423">
    <property type="entry name" value="OMP_efflux"/>
</dbReference>
<evidence type="ECO:0000256" key="4">
    <source>
        <dbReference type="ARBA" id="ARBA00022452"/>
    </source>
</evidence>
<dbReference type="InterPro" id="IPR051906">
    <property type="entry name" value="TolC-like"/>
</dbReference>
<evidence type="ECO:0000256" key="3">
    <source>
        <dbReference type="ARBA" id="ARBA00022448"/>
    </source>
</evidence>
<evidence type="ECO:0000256" key="2">
    <source>
        <dbReference type="ARBA" id="ARBA00007613"/>
    </source>
</evidence>
<dbReference type="Gene3D" id="1.20.1600.10">
    <property type="entry name" value="Outer membrane efflux proteins (OEP)"/>
    <property type="match status" value="1"/>
</dbReference>
<comment type="subcellular location">
    <subcellularLocation>
        <location evidence="1">Cell outer membrane</location>
    </subcellularLocation>
</comment>